<feature type="coiled-coil region" evidence="1">
    <location>
        <begin position="91"/>
        <end position="139"/>
    </location>
</feature>
<feature type="transmembrane region" description="Helical" evidence="2">
    <location>
        <begin position="12"/>
        <end position="32"/>
    </location>
</feature>
<dbReference type="EMBL" id="MVKX01000002">
    <property type="protein sequence ID" value="OOV84745.1"/>
    <property type="molecule type" value="Genomic_DNA"/>
</dbReference>
<keyword evidence="2" id="KW-1133">Transmembrane helix</keyword>
<dbReference type="Proteomes" id="UP000191160">
    <property type="component" value="Unassembled WGS sequence"/>
</dbReference>
<accession>A0A1T1H4N1</accession>
<dbReference type="RefSeq" id="WP_078189258.1">
    <property type="nucleotide sequence ID" value="NZ_JAMCOZ010000005.1"/>
</dbReference>
<comment type="caution">
    <text evidence="3">The sequence shown here is derived from an EMBL/GenBank/DDBJ whole genome shotgun (WGS) entry which is preliminary data.</text>
</comment>
<evidence type="ECO:0000256" key="1">
    <source>
        <dbReference type="SAM" id="Coils"/>
    </source>
</evidence>
<evidence type="ECO:0000313" key="4">
    <source>
        <dbReference type="Proteomes" id="UP000191160"/>
    </source>
</evidence>
<sequence>MTEDQRNNPKLLVGIIGGLTLLIAIFFAYQWLSSSTADKSELQEELVAAPAKPPVAVPVQSETEASVPAAETDTIKLVEEDILDAAVPENASLAKEEIAKLDDIQQQLNNQEQSLKQQHSDADELIKMKEEQIKLLEAQLAQQAK</sequence>
<organism evidence="3 4">
    <name type="scientific">Acinetobacter amyesii</name>
    <dbReference type="NCBI Taxonomy" id="2942470"/>
    <lineage>
        <taxon>Bacteria</taxon>
        <taxon>Pseudomonadati</taxon>
        <taxon>Pseudomonadota</taxon>
        <taxon>Gammaproteobacteria</taxon>
        <taxon>Moraxellales</taxon>
        <taxon>Moraxellaceae</taxon>
        <taxon>Acinetobacter</taxon>
    </lineage>
</organism>
<keyword evidence="4" id="KW-1185">Reference proteome</keyword>
<keyword evidence="1" id="KW-0175">Coiled coil</keyword>
<keyword evidence="2" id="KW-0472">Membrane</keyword>
<reference evidence="3 4" key="1">
    <citation type="submission" date="2017-02" db="EMBL/GenBank/DDBJ databases">
        <title>Acinetobacter sp. ANC 4945, whole genome shotgun sequencing project.</title>
        <authorList>
            <person name="Radolfova-Krizova L."/>
            <person name="Al Atrouni A."/>
            <person name="Nemec A."/>
        </authorList>
    </citation>
    <scope>NUCLEOTIDE SEQUENCE [LARGE SCALE GENOMIC DNA]</scope>
    <source>
        <strain evidence="3 4">ANC 4945</strain>
    </source>
</reference>
<gene>
    <name evidence="3" type="ORF">B1202_03715</name>
</gene>
<proteinExistence type="predicted"/>
<evidence type="ECO:0000313" key="3">
    <source>
        <dbReference type="EMBL" id="OOV84745.1"/>
    </source>
</evidence>
<evidence type="ECO:0000256" key="2">
    <source>
        <dbReference type="SAM" id="Phobius"/>
    </source>
</evidence>
<keyword evidence="2" id="KW-0812">Transmembrane</keyword>
<name>A0A1T1H4N1_9GAMM</name>
<dbReference type="AlphaFoldDB" id="A0A1T1H4N1"/>
<protein>
    <submittedName>
        <fullName evidence="3">Uncharacterized protein</fullName>
    </submittedName>
</protein>